<dbReference type="AlphaFoldDB" id="E6QLT1"/>
<reference evidence="1" key="1">
    <citation type="submission" date="2009-10" db="EMBL/GenBank/DDBJ databases">
        <title>Diversity of trophic interactions inside an arsenic-rich microbial ecosystem.</title>
        <authorList>
            <person name="Bertin P.N."/>
            <person name="Heinrich-Salmeron A."/>
            <person name="Pelletier E."/>
            <person name="Goulhen-Chollet F."/>
            <person name="Arsene-Ploetze F."/>
            <person name="Gallien S."/>
            <person name="Calteau A."/>
            <person name="Vallenet D."/>
            <person name="Casiot C."/>
            <person name="Chane-Woon-Ming B."/>
            <person name="Giloteaux L."/>
            <person name="Barakat M."/>
            <person name="Bonnefoy V."/>
            <person name="Bruneel O."/>
            <person name="Chandler M."/>
            <person name="Cleiss J."/>
            <person name="Duran R."/>
            <person name="Elbaz-Poulichet F."/>
            <person name="Fonknechten N."/>
            <person name="Lauga B."/>
            <person name="Mornico D."/>
            <person name="Ortet P."/>
            <person name="Schaeffer C."/>
            <person name="Siguier P."/>
            <person name="Alexander Thil Smith A."/>
            <person name="Van Dorsselaer A."/>
            <person name="Weissenbach J."/>
            <person name="Medigue C."/>
            <person name="Le Paslier D."/>
        </authorList>
    </citation>
    <scope>NUCLEOTIDE SEQUENCE</scope>
</reference>
<accession>E6QLT1</accession>
<proteinExistence type="predicted"/>
<gene>
    <name evidence="1" type="ORF">CARN6_1646</name>
</gene>
<comment type="caution">
    <text evidence="1">The sequence shown here is derived from an EMBL/GenBank/DDBJ whole genome shotgun (WGS) entry which is preliminary data.</text>
</comment>
<organism evidence="1">
    <name type="scientific">mine drainage metagenome</name>
    <dbReference type="NCBI Taxonomy" id="410659"/>
    <lineage>
        <taxon>unclassified sequences</taxon>
        <taxon>metagenomes</taxon>
        <taxon>ecological metagenomes</taxon>
    </lineage>
</organism>
<protein>
    <submittedName>
        <fullName evidence="1">Uncharacterized protein</fullName>
    </submittedName>
</protein>
<evidence type="ECO:0000313" key="1">
    <source>
        <dbReference type="EMBL" id="CBI08202.1"/>
    </source>
</evidence>
<dbReference type="EMBL" id="CABQ01000192">
    <property type="protein sequence ID" value="CBI08202.1"/>
    <property type="molecule type" value="Genomic_DNA"/>
</dbReference>
<name>E6QLT1_9ZZZZ</name>
<sequence>MLQLSIKPVIPEPVSATHQRDTNNRHDQDFLQAHAAEDLEDGTVDKPVDYSPDNRVHQPAPVICDGVPGVIWVMIMIGVSQCVVPHVSSLGIFMFWLL</sequence>